<keyword evidence="4 7" id="KW-0812">Transmembrane</keyword>
<keyword evidence="7" id="KW-0407">Ion channel</keyword>
<evidence type="ECO:0000256" key="4">
    <source>
        <dbReference type="ARBA" id="ARBA00022692"/>
    </source>
</evidence>
<evidence type="ECO:0000313" key="11">
    <source>
        <dbReference type="Proteomes" id="UP001242480"/>
    </source>
</evidence>
<feature type="transmembrane region" description="Helical" evidence="7">
    <location>
        <begin position="55"/>
        <end position="77"/>
    </location>
</feature>
<dbReference type="InterPro" id="IPR014710">
    <property type="entry name" value="RmlC-like_jellyroll"/>
</dbReference>
<feature type="region of interest" description="Disordered" evidence="8">
    <location>
        <begin position="302"/>
        <end position="323"/>
    </location>
</feature>
<dbReference type="Pfam" id="PF21082">
    <property type="entry name" value="MS_channel_3rd"/>
    <property type="match status" value="1"/>
</dbReference>
<dbReference type="Gene3D" id="2.60.120.10">
    <property type="entry name" value="Jelly Rolls"/>
    <property type="match status" value="1"/>
</dbReference>
<dbReference type="SUPFAM" id="SSF50182">
    <property type="entry name" value="Sm-like ribonucleoproteins"/>
    <property type="match status" value="1"/>
</dbReference>
<comment type="subcellular location">
    <subcellularLocation>
        <location evidence="7">Cell inner membrane</location>
        <topology evidence="7">Multi-pass membrane protein</topology>
    </subcellularLocation>
    <subcellularLocation>
        <location evidence="1">Cell membrane</location>
        <topology evidence="1">Multi-pass membrane protein</topology>
    </subcellularLocation>
</comment>
<evidence type="ECO:0000256" key="8">
    <source>
        <dbReference type="SAM" id="MobiDB-lite"/>
    </source>
</evidence>
<organism evidence="10 11">
    <name type="scientific">Labrys wisconsinensis</name>
    <dbReference type="NCBI Taxonomy" id="425677"/>
    <lineage>
        <taxon>Bacteria</taxon>
        <taxon>Pseudomonadati</taxon>
        <taxon>Pseudomonadota</taxon>
        <taxon>Alphaproteobacteria</taxon>
        <taxon>Hyphomicrobiales</taxon>
        <taxon>Xanthobacteraceae</taxon>
        <taxon>Labrys</taxon>
    </lineage>
</organism>
<feature type="region of interest" description="Disordered" evidence="8">
    <location>
        <begin position="487"/>
        <end position="509"/>
    </location>
</feature>
<dbReference type="SMART" id="SM00100">
    <property type="entry name" value="cNMP"/>
    <property type="match status" value="1"/>
</dbReference>
<keyword evidence="5 7" id="KW-1133">Transmembrane helix</keyword>
<comment type="function">
    <text evidence="7">Mechanosensitive channel that participates in the regulation of osmotic pressure changes within the cell, opening in response to stretch forces in the membrane lipid bilayer, without the need for other proteins. Contributes to normal resistance to hypoosmotic shock. Forms an ion channel of 1.0 nanosiemens conductance with a slight preference for anions.</text>
</comment>
<comment type="similarity">
    <text evidence="2 7">Belongs to the MscS (TC 1.A.23) family.</text>
</comment>
<sequence length="509" mass="54186">MTSQIAAGLLICLCATAWRMMRSLPAWLRLATGAVLLAGLTAAVVQMVGSPLQPVFVATGAAAVVWEQVVVAAWWLLAARLLVEVLRSTLFNRGLAAKGRLQGDLLAGLIYLAAVLTVVDTVLDLPIRALLATSGVIAIVLGLALQSTLADVFSGIAVGIERPFNIGDRVWLEGPIEGVVDQVNWRSVRIRTDGGDIATVPHSVAAKSRVINRSVPTPQRSDSVRIPCAASVPPERVAELVRHALLLSPRILAQPQPAVALVRIGRRSNEYEIGFAVASSNDLWHAKSTLLEQVLRQFRSAGVETADRPGGGATSEPDPASGSRRFLAIPLFHDIADDQRERLCRQALSRSLEPGDALFRQGDTEGSLFFVASGVMEVTRTVGARSSSLGRIGAGDYIGEIGLLTGAPHAATITALTPSDVLELRKEHLAPLLAETPHLMHAFEASARRGQALFDRRVAASVGAETVPPGQLLARIRDYFRVHHVRPGPDAHAARRHPAAQANSPPGGD</sequence>
<keyword evidence="7" id="KW-0813">Transport</keyword>
<dbReference type="Gene3D" id="2.30.30.60">
    <property type="match status" value="1"/>
</dbReference>
<dbReference type="PANTHER" id="PTHR30221:SF1">
    <property type="entry name" value="SMALL-CONDUCTANCE MECHANOSENSITIVE CHANNEL"/>
    <property type="match status" value="1"/>
</dbReference>
<feature type="transmembrane region" description="Helical" evidence="7">
    <location>
        <begin position="27"/>
        <end position="48"/>
    </location>
</feature>
<dbReference type="RefSeq" id="WP_307286539.1">
    <property type="nucleotide sequence ID" value="NZ_JAUSVX010000035.1"/>
</dbReference>
<dbReference type="EMBL" id="JAUSVX010000035">
    <property type="protein sequence ID" value="MDQ0475378.1"/>
    <property type="molecule type" value="Genomic_DNA"/>
</dbReference>
<dbReference type="Proteomes" id="UP001242480">
    <property type="component" value="Unassembled WGS sequence"/>
</dbReference>
<dbReference type="Gene3D" id="1.10.287.1260">
    <property type="match status" value="1"/>
</dbReference>
<dbReference type="InterPro" id="IPR011066">
    <property type="entry name" value="MscS_channel_C_sf"/>
</dbReference>
<keyword evidence="11" id="KW-1185">Reference proteome</keyword>
<dbReference type="InterPro" id="IPR049278">
    <property type="entry name" value="MS_channel_C"/>
</dbReference>
<dbReference type="Pfam" id="PF00924">
    <property type="entry name" value="MS_channel_2nd"/>
    <property type="match status" value="1"/>
</dbReference>
<evidence type="ECO:0000313" key="10">
    <source>
        <dbReference type="EMBL" id="MDQ0475378.1"/>
    </source>
</evidence>
<dbReference type="InterPro" id="IPR000595">
    <property type="entry name" value="cNMP-bd_dom"/>
</dbReference>
<dbReference type="InterPro" id="IPR010920">
    <property type="entry name" value="LSM_dom_sf"/>
</dbReference>
<comment type="caution">
    <text evidence="10">The sequence shown here is derived from an EMBL/GenBank/DDBJ whole genome shotgun (WGS) entry which is preliminary data.</text>
</comment>
<feature type="domain" description="Cyclic nucleotide-binding" evidence="9">
    <location>
        <begin position="331"/>
        <end position="441"/>
    </location>
</feature>
<evidence type="ECO:0000256" key="6">
    <source>
        <dbReference type="ARBA" id="ARBA00023136"/>
    </source>
</evidence>
<reference evidence="10 11" key="1">
    <citation type="submission" date="2023-07" db="EMBL/GenBank/DDBJ databases">
        <title>Genomic Encyclopedia of Type Strains, Phase IV (KMG-IV): sequencing the most valuable type-strain genomes for metagenomic binning, comparative biology and taxonomic classification.</title>
        <authorList>
            <person name="Goeker M."/>
        </authorList>
    </citation>
    <scope>NUCLEOTIDE SEQUENCE [LARGE SCALE GENOMIC DNA]</scope>
    <source>
        <strain evidence="10 11">DSM 19619</strain>
    </source>
</reference>
<dbReference type="CDD" id="cd00038">
    <property type="entry name" value="CAP_ED"/>
    <property type="match status" value="1"/>
</dbReference>
<proteinExistence type="inferred from homology"/>
<gene>
    <name evidence="10" type="ORF">QO011_008421</name>
</gene>
<evidence type="ECO:0000259" key="9">
    <source>
        <dbReference type="PROSITE" id="PS50042"/>
    </source>
</evidence>
<protein>
    <recommendedName>
        <fullName evidence="7">Small-conductance mechanosensitive channel</fullName>
    </recommendedName>
</protein>
<dbReference type="InterPro" id="IPR006685">
    <property type="entry name" value="MscS_channel_2nd"/>
</dbReference>
<dbReference type="PANTHER" id="PTHR30221">
    <property type="entry name" value="SMALL-CONDUCTANCE MECHANOSENSITIVE CHANNEL"/>
    <property type="match status" value="1"/>
</dbReference>
<evidence type="ECO:0000256" key="3">
    <source>
        <dbReference type="ARBA" id="ARBA00022475"/>
    </source>
</evidence>
<keyword evidence="6 7" id="KW-0472">Membrane</keyword>
<keyword evidence="3" id="KW-1003">Cell membrane</keyword>
<evidence type="ECO:0000256" key="1">
    <source>
        <dbReference type="ARBA" id="ARBA00004651"/>
    </source>
</evidence>
<comment type="subunit">
    <text evidence="7">Homoheptamer.</text>
</comment>
<keyword evidence="7" id="KW-0406">Ion transport</keyword>
<dbReference type="SUPFAM" id="SSF51206">
    <property type="entry name" value="cAMP-binding domain-like"/>
    <property type="match status" value="1"/>
</dbReference>
<accession>A0ABU0JPS0</accession>
<evidence type="ECO:0000256" key="5">
    <source>
        <dbReference type="ARBA" id="ARBA00022989"/>
    </source>
</evidence>
<dbReference type="InterPro" id="IPR045275">
    <property type="entry name" value="MscS_archaea/bacteria_type"/>
</dbReference>
<dbReference type="InterPro" id="IPR018490">
    <property type="entry name" value="cNMP-bd_dom_sf"/>
</dbReference>
<dbReference type="PROSITE" id="PS50042">
    <property type="entry name" value="CNMP_BINDING_3"/>
    <property type="match status" value="1"/>
</dbReference>
<feature type="transmembrane region" description="Helical" evidence="7">
    <location>
        <begin position="105"/>
        <end position="123"/>
    </location>
</feature>
<keyword evidence="7" id="KW-0997">Cell inner membrane</keyword>
<evidence type="ECO:0000256" key="2">
    <source>
        <dbReference type="ARBA" id="ARBA00008017"/>
    </source>
</evidence>
<dbReference type="SUPFAM" id="SSF82689">
    <property type="entry name" value="Mechanosensitive channel protein MscS (YggB), C-terminal domain"/>
    <property type="match status" value="1"/>
</dbReference>
<comment type="caution">
    <text evidence="7">Lacks conserved residue(s) required for the propagation of feature annotation.</text>
</comment>
<dbReference type="Gene3D" id="3.30.70.100">
    <property type="match status" value="1"/>
</dbReference>
<name>A0ABU0JPS0_9HYPH</name>
<evidence type="ECO:0000256" key="7">
    <source>
        <dbReference type="RuleBase" id="RU369025"/>
    </source>
</evidence>
<dbReference type="Pfam" id="PF00027">
    <property type="entry name" value="cNMP_binding"/>
    <property type="match status" value="1"/>
</dbReference>
<dbReference type="InterPro" id="IPR023408">
    <property type="entry name" value="MscS_beta-dom_sf"/>
</dbReference>